<dbReference type="SUPFAM" id="SSF56349">
    <property type="entry name" value="DNA breaking-rejoining enzymes"/>
    <property type="match status" value="1"/>
</dbReference>
<sequence length="91" mass="9985">MHTTANVKQRAMILLAINCGFIPCDLGRLRWSDLQAVPGWLELVREKTGVDRRAPLWPETQAALVAVADATGQHAGSLDDLVFRTKAGNPY</sequence>
<accession>A0A5B9R0I5</accession>
<dbReference type="Gene3D" id="1.10.443.10">
    <property type="entry name" value="Intergrase catalytic core"/>
    <property type="match status" value="1"/>
</dbReference>
<evidence type="ECO:0000313" key="3">
    <source>
        <dbReference type="EMBL" id="QEG43759.1"/>
    </source>
</evidence>
<dbReference type="KEGG" id="rul:UC8_58140"/>
<proteinExistence type="predicted"/>
<evidence type="ECO:0000313" key="4">
    <source>
        <dbReference type="Proteomes" id="UP000325286"/>
    </source>
</evidence>
<feature type="domain" description="Tyr recombinase" evidence="2">
    <location>
        <begin position="1"/>
        <end position="91"/>
    </location>
</feature>
<dbReference type="InterPro" id="IPR011010">
    <property type="entry name" value="DNA_brk_join_enz"/>
</dbReference>
<keyword evidence="1" id="KW-0233">DNA recombination</keyword>
<name>A0A5B9R0I5_9BACT</name>
<dbReference type="EMBL" id="CP042914">
    <property type="protein sequence ID" value="QEG43759.1"/>
    <property type="molecule type" value="Genomic_DNA"/>
</dbReference>
<protein>
    <recommendedName>
        <fullName evidence="2">Tyr recombinase domain-containing protein</fullName>
    </recommendedName>
</protein>
<gene>
    <name evidence="3" type="ORF">UC8_58140</name>
</gene>
<dbReference type="OrthoDB" id="246806at2"/>
<dbReference type="InterPro" id="IPR002104">
    <property type="entry name" value="Integrase_catalytic"/>
</dbReference>
<reference evidence="3 4" key="1">
    <citation type="submission" date="2019-08" db="EMBL/GenBank/DDBJ databases">
        <title>Deep-cultivation of Planctomycetes and their phenomic and genomic characterization uncovers novel biology.</title>
        <authorList>
            <person name="Wiegand S."/>
            <person name="Jogler M."/>
            <person name="Boedeker C."/>
            <person name="Pinto D."/>
            <person name="Vollmers J."/>
            <person name="Rivas-Marin E."/>
            <person name="Kohn T."/>
            <person name="Peeters S.H."/>
            <person name="Heuer A."/>
            <person name="Rast P."/>
            <person name="Oberbeckmann S."/>
            <person name="Bunk B."/>
            <person name="Jeske O."/>
            <person name="Meyerdierks A."/>
            <person name="Storesund J.E."/>
            <person name="Kallscheuer N."/>
            <person name="Luecker S."/>
            <person name="Lage O.M."/>
            <person name="Pohl T."/>
            <person name="Merkel B.J."/>
            <person name="Hornburger P."/>
            <person name="Mueller R.-W."/>
            <person name="Bruemmer F."/>
            <person name="Labrenz M."/>
            <person name="Spormann A.M."/>
            <person name="Op den Camp H."/>
            <person name="Overmann J."/>
            <person name="Amann R."/>
            <person name="Jetten M.S.M."/>
            <person name="Mascher T."/>
            <person name="Medema M.H."/>
            <person name="Devos D.P."/>
            <person name="Kaster A.-K."/>
            <person name="Ovreas L."/>
            <person name="Rohde M."/>
            <person name="Galperin M.Y."/>
            <person name="Jogler C."/>
        </authorList>
    </citation>
    <scope>NUCLEOTIDE SEQUENCE [LARGE SCALE GENOMIC DNA]</scope>
    <source>
        <strain evidence="3 4">UC8</strain>
    </source>
</reference>
<dbReference type="Proteomes" id="UP000325286">
    <property type="component" value="Chromosome"/>
</dbReference>
<evidence type="ECO:0000259" key="2">
    <source>
        <dbReference type="PROSITE" id="PS51898"/>
    </source>
</evidence>
<dbReference type="PROSITE" id="PS51898">
    <property type="entry name" value="TYR_RECOMBINASE"/>
    <property type="match status" value="1"/>
</dbReference>
<evidence type="ECO:0000256" key="1">
    <source>
        <dbReference type="ARBA" id="ARBA00023172"/>
    </source>
</evidence>
<dbReference type="AlphaFoldDB" id="A0A5B9R0I5"/>
<keyword evidence="4" id="KW-1185">Reference proteome</keyword>
<organism evidence="3 4">
    <name type="scientific">Roseimaritima ulvae</name>
    <dbReference type="NCBI Taxonomy" id="980254"/>
    <lineage>
        <taxon>Bacteria</taxon>
        <taxon>Pseudomonadati</taxon>
        <taxon>Planctomycetota</taxon>
        <taxon>Planctomycetia</taxon>
        <taxon>Pirellulales</taxon>
        <taxon>Pirellulaceae</taxon>
        <taxon>Roseimaritima</taxon>
    </lineage>
</organism>
<dbReference type="GO" id="GO:0006310">
    <property type="term" value="P:DNA recombination"/>
    <property type="evidence" value="ECO:0007669"/>
    <property type="project" value="UniProtKB-KW"/>
</dbReference>
<dbReference type="GO" id="GO:0003677">
    <property type="term" value="F:DNA binding"/>
    <property type="evidence" value="ECO:0007669"/>
    <property type="project" value="InterPro"/>
</dbReference>
<dbReference type="InterPro" id="IPR013762">
    <property type="entry name" value="Integrase-like_cat_sf"/>
</dbReference>
<dbReference type="RefSeq" id="WP_068135668.1">
    <property type="nucleotide sequence ID" value="NZ_CP042914.1"/>
</dbReference>
<dbReference type="GO" id="GO:0015074">
    <property type="term" value="P:DNA integration"/>
    <property type="evidence" value="ECO:0007669"/>
    <property type="project" value="InterPro"/>
</dbReference>